<accession>A0A821ZP98</accession>
<gene>
    <name evidence="1" type="ORF">QYT958_LOCUS37081</name>
</gene>
<organism evidence="1 2">
    <name type="scientific">Rotaria socialis</name>
    <dbReference type="NCBI Taxonomy" id="392032"/>
    <lineage>
        <taxon>Eukaryota</taxon>
        <taxon>Metazoa</taxon>
        <taxon>Spiralia</taxon>
        <taxon>Gnathifera</taxon>
        <taxon>Rotifera</taxon>
        <taxon>Eurotatoria</taxon>
        <taxon>Bdelloidea</taxon>
        <taxon>Philodinida</taxon>
        <taxon>Philodinidae</taxon>
        <taxon>Rotaria</taxon>
    </lineage>
</organism>
<dbReference type="AlphaFoldDB" id="A0A821ZP98"/>
<feature type="non-terminal residue" evidence="1">
    <location>
        <position position="54"/>
    </location>
</feature>
<evidence type="ECO:0000313" key="2">
    <source>
        <dbReference type="Proteomes" id="UP000663848"/>
    </source>
</evidence>
<comment type="caution">
    <text evidence="1">The sequence shown here is derived from an EMBL/GenBank/DDBJ whole genome shotgun (WGS) entry which is preliminary data.</text>
</comment>
<name>A0A821ZP98_9BILA</name>
<reference evidence="1" key="1">
    <citation type="submission" date="2021-02" db="EMBL/GenBank/DDBJ databases">
        <authorList>
            <person name="Nowell W R."/>
        </authorList>
    </citation>
    <scope>NUCLEOTIDE SEQUENCE</scope>
</reference>
<dbReference type="EMBL" id="CAJOBR010030401">
    <property type="protein sequence ID" value="CAF4990789.1"/>
    <property type="molecule type" value="Genomic_DNA"/>
</dbReference>
<feature type="non-terminal residue" evidence="1">
    <location>
        <position position="1"/>
    </location>
</feature>
<dbReference type="Proteomes" id="UP000663848">
    <property type="component" value="Unassembled WGS sequence"/>
</dbReference>
<evidence type="ECO:0000313" key="1">
    <source>
        <dbReference type="EMBL" id="CAF4990789.1"/>
    </source>
</evidence>
<protein>
    <submittedName>
        <fullName evidence="1">Uncharacterized protein</fullName>
    </submittedName>
</protein>
<sequence>MAAKFVDIEEQQHTKRFSDILGEPCQMLMPIEGYEKKPIVTLEEAVEPIVEYVP</sequence>
<proteinExistence type="predicted"/>